<gene>
    <name evidence="3" type="ORF">FKG95_08900</name>
</gene>
<evidence type="ECO:0000256" key="1">
    <source>
        <dbReference type="SAM" id="Coils"/>
    </source>
</evidence>
<feature type="coiled-coil region" evidence="1">
    <location>
        <begin position="982"/>
        <end position="1009"/>
    </location>
</feature>
<dbReference type="RefSeq" id="WP_142895953.1">
    <property type="nucleotide sequence ID" value="NZ_ML660053.1"/>
</dbReference>
<dbReference type="EMBL" id="VHSH01000002">
    <property type="protein sequence ID" value="TQV82322.1"/>
    <property type="molecule type" value="Genomic_DNA"/>
</dbReference>
<evidence type="ECO:0000256" key="2">
    <source>
        <dbReference type="SAM" id="MobiDB-lite"/>
    </source>
</evidence>
<sequence length="1524" mass="169616">MRNRTSFFSLSTVTALASAFLLGGCAVMRIDVDVYKGPLANDEIVQLQQFQSMAPGMFEVMVQLRDQFEWGELPVWQCEDGRAQMRRPGESRFGKTTIEFADCPPGYKRRAMDSNQVFTHPKAVQVNAILKLFEDKKVSEATRLSAAIDEAIRKYRSALNVFDPRESDYRRWKHLERAMRSTEDFLKSVGKDPVKDREVGEAYELFKSRFRRLLDPLNAPCRTKSGTCNWRSVNFYLRDRNVHEGIAEAYTALQECLSENAIEHPAVEKSDNVRFQEIISPIPPRHRTVFSEDLAGQEVKHFPNSDFHSARWIDRYADILYGTKYPGKLQSFAKNQDKKKLFIAAVSDIARSYFEARSAMRELWELGVRGLSRHSEFGGTRLQKQQIRDALAELVSTVTNPRRLAIATLTQDANDDARKEVLQILHPWPSTVFLDSRYDYEIATDRLKKALKESPNRNAISIRALDSALISSFDIHKLNTEQLSRFVPTQMPPALQFEYQDKASRKFGVTRGLSADIHVIIETALPDLSADLTNAAGSGGLANGRPEKGIFSLIDDVIRERQRYRRCRGQLCEARAKQDSNIARDELSQGLIHFAQKVSAIANHDTLLPEPENEGIIPITSISGVGPRVRKAFVPALQAIGNTFLIQADELEARARHEKKLEERRIPGELARAFSLSGNSRETFDNLLLDLNNRVSQLEEQVTKFAEAEQNEAAVLEAIEESISDLTKLQGENTSAREEAQRKLNASNATATPAVFAFRTLTGNAEYVTDSFVTPEQLITIIRDQNAINKHLGGLAKEISIDEVKQHIVIWLEGDAARGIVSQINPSHAASPRHHRLTETRAFFKNRSSHIAGSGKLARDKAVTSVITSLTQDYLDAVALVQGAEAVVFDATVRERNSTNQLESAQTTQKKQLAKQKNRTSEDNDLDARLKRIKDTISVAMASRNEVVANAEKLGVDKEPSAVFALLKQLVNNQAAKAKVAAEQTEPQLTDDERKLKEAERKKLEHAAKTLAAYQLPTGQAQVTSLPDRMNDGDQRDVLDDLIAALHYSDIEAERSGQAARAKSVQAALKKAYEYRASMVYIRPASAYLRSSYASSTYQDDPGLGWRNMLDRHGTRALPFRIGEAFSNLDTRTLEIQSELDKQFWQNINSVRVGGGGITNYALIKDDIGNWAIKSYSANPEPIIKAAQSLAMFNLGGSLDTNLLRVNELRANPNRSAGEQEELNLLTERTTGGGPALKRLFEHHEQRYVEKTDMQLQSFAAAVKDTTLQKRVQDAWTQSLQGGDDEAFRQSLLTLPDNDDAIKEANKTLTEAGSLPALSAGDDVNDLKKKRQEREKAAVKMGKNMVTALGHVNSYRSKLLSEAGLIIEKKVKENRGQMTAASTTIKSIEKSIAEQETTEKNLMAALADLRALTPDDTDPQRASFDAKIAELEGKLTVLGTELAANKEKLALEQSALATAKAQFALREIQLQKISADANRIVGGVILEVTRGRQAAMAAFEQAILFIGDAPDASGDPLLRVGQQQ</sequence>
<feature type="coiled-coil region" evidence="1">
    <location>
        <begin position="681"/>
        <end position="746"/>
    </location>
</feature>
<evidence type="ECO:0000313" key="4">
    <source>
        <dbReference type="Proteomes" id="UP000315252"/>
    </source>
</evidence>
<reference evidence="3 4" key="1">
    <citation type="submission" date="2019-06" db="EMBL/GenBank/DDBJ databases">
        <title>Whole genome sequence for Rhodospirillaceae sp. R148.</title>
        <authorList>
            <person name="Wang G."/>
        </authorList>
    </citation>
    <scope>NUCLEOTIDE SEQUENCE [LARGE SCALE GENOMIC DNA]</scope>
    <source>
        <strain evidence="3 4">R148</strain>
    </source>
</reference>
<evidence type="ECO:0000313" key="3">
    <source>
        <dbReference type="EMBL" id="TQV82322.1"/>
    </source>
</evidence>
<comment type="caution">
    <text evidence="3">The sequence shown here is derived from an EMBL/GenBank/DDBJ whole genome shotgun (WGS) entry which is preliminary data.</text>
</comment>
<protein>
    <submittedName>
        <fullName evidence="3">Uncharacterized protein</fullName>
    </submittedName>
</protein>
<dbReference type="Proteomes" id="UP000315252">
    <property type="component" value="Unassembled WGS sequence"/>
</dbReference>
<dbReference type="PROSITE" id="PS51257">
    <property type="entry name" value="PROKAR_LIPOPROTEIN"/>
    <property type="match status" value="1"/>
</dbReference>
<keyword evidence="4" id="KW-1185">Reference proteome</keyword>
<feature type="region of interest" description="Disordered" evidence="2">
    <location>
        <begin position="897"/>
        <end position="924"/>
    </location>
</feature>
<keyword evidence="1" id="KW-0175">Coiled coil</keyword>
<organism evidence="3 4">
    <name type="scientific">Denitrobaculum tricleocarpae</name>
    <dbReference type="NCBI Taxonomy" id="2591009"/>
    <lineage>
        <taxon>Bacteria</taxon>
        <taxon>Pseudomonadati</taxon>
        <taxon>Pseudomonadota</taxon>
        <taxon>Alphaproteobacteria</taxon>
        <taxon>Rhodospirillales</taxon>
        <taxon>Rhodospirillaceae</taxon>
        <taxon>Denitrobaculum</taxon>
    </lineage>
</organism>
<name>A0A545TYL3_9PROT</name>
<accession>A0A545TYL3</accession>
<proteinExistence type="predicted"/>
<dbReference type="OrthoDB" id="9157636at2"/>